<dbReference type="EnsemblMetazoa" id="ACOM039383-RA">
    <property type="protein sequence ID" value="ACOM039383-PA.1"/>
    <property type="gene ID" value="ACOM039383"/>
</dbReference>
<dbReference type="AlphaFoldDB" id="A0A8W7PY93"/>
<reference evidence="1" key="1">
    <citation type="submission" date="2022-08" db="UniProtKB">
        <authorList>
            <consortium name="EnsemblMetazoa"/>
        </authorList>
    </citation>
    <scope>IDENTIFICATION</scope>
</reference>
<name>A0A8W7PY93_ANOCL</name>
<dbReference type="Gene3D" id="3.30.70.330">
    <property type="match status" value="1"/>
</dbReference>
<dbReference type="GO" id="GO:0003676">
    <property type="term" value="F:nucleic acid binding"/>
    <property type="evidence" value="ECO:0007669"/>
    <property type="project" value="InterPro"/>
</dbReference>
<dbReference type="InterPro" id="IPR035979">
    <property type="entry name" value="RBD_domain_sf"/>
</dbReference>
<sequence>MHKHRVGGVEGGMGRPLLQNGCDAFGTGFVTIGSRIHYVFGMSMVNHRNMGIHRATFYSALSKDSKVNGAMVTRTKKIFVGGLSAPTTLEDVKSYFEQFGPPPTRNRLRRLLFAIGSARNSFSLERKKRFSAAQLPDPRRKAELPNCWSLLRTNAFRCWYRWTKGIYVGFQDCDWSKDSKTDVPIE</sequence>
<evidence type="ECO:0008006" key="2">
    <source>
        <dbReference type="Google" id="ProtNLM"/>
    </source>
</evidence>
<organism evidence="1">
    <name type="scientific">Anopheles coluzzii</name>
    <name type="common">African malaria mosquito</name>
    <dbReference type="NCBI Taxonomy" id="1518534"/>
    <lineage>
        <taxon>Eukaryota</taxon>
        <taxon>Metazoa</taxon>
        <taxon>Ecdysozoa</taxon>
        <taxon>Arthropoda</taxon>
        <taxon>Hexapoda</taxon>
        <taxon>Insecta</taxon>
        <taxon>Pterygota</taxon>
        <taxon>Neoptera</taxon>
        <taxon>Endopterygota</taxon>
        <taxon>Diptera</taxon>
        <taxon>Nematocera</taxon>
        <taxon>Culicoidea</taxon>
        <taxon>Culicidae</taxon>
        <taxon>Anophelinae</taxon>
        <taxon>Anopheles</taxon>
    </lineage>
</organism>
<proteinExistence type="predicted"/>
<evidence type="ECO:0000313" key="1">
    <source>
        <dbReference type="EnsemblMetazoa" id="ACOM039383-PA.1"/>
    </source>
</evidence>
<dbReference type="SUPFAM" id="SSF54928">
    <property type="entry name" value="RNA-binding domain, RBD"/>
    <property type="match status" value="1"/>
</dbReference>
<dbReference type="Proteomes" id="UP000075882">
    <property type="component" value="Unassembled WGS sequence"/>
</dbReference>
<protein>
    <recommendedName>
        <fullName evidence="2">RRM domain-containing protein</fullName>
    </recommendedName>
</protein>
<accession>A0A8W7PY93</accession>
<dbReference type="InterPro" id="IPR012677">
    <property type="entry name" value="Nucleotide-bd_a/b_plait_sf"/>
</dbReference>